<keyword evidence="6" id="KW-1185">Reference proteome</keyword>
<dbReference type="GO" id="GO:0019205">
    <property type="term" value="F:nucleobase-containing compound kinase activity"/>
    <property type="evidence" value="ECO:0007669"/>
    <property type="project" value="InterPro"/>
</dbReference>
<evidence type="ECO:0000256" key="3">
    <source>
        <dbReference type="ARBA" id="ARBA00022777"/>
    </source>
</evidence>
<sequence length="559" mass="64143">MFILISTVMTWARTKPEEADGPEPVFSEEDVTRRRPHPSFRKHKDLEKLVLKLAKEKKSKLTCYVVAAGLQYGMEEDVFHYFFKVSWLMQLPKVPIFGNGTNYIPTIHVYDLGGVVQNVLQLRPKTNYILAVDHSRNTLGDIVKTISDVLGPEEVHKMSLQDVVTMKAVTTQQLDCLSIDLCLDAVMVNDLLNLSWTCPSGMVENMENIVQEYKDCRQLLPVKLCLLGPPAVGKSTVAEKLCQYYRIHHVHVHSLLEETDTQRQEKRTGADPEHEASAAGNMSLETTEGQLDEQQICEILQEKLESKVCRNHGFVLEGFPHTYDQAKRIFSAEEPETQDSEPMSRTPWYNKIITPEHVFALDASDDFLTRRVQALPESVAEKTHLTQDRFLPRLQTFRRLNRAEDTLLDFFHQREIHPQHIDVSTDDPECTHVLKKIKEIVGVPKNYGASPEEQEEEEQRRAEERRQSLAAEAVQRKHSRAAALVELAAQHEDWHRNLLEVRRQQGELLGAQALPLRNYLMKHVMPSLTQAMSECCRVKPHDPVDFLAEHLLHNNEDQH</sequence>
<dbReference type="SUPFAM" id="SSF52540">
    <property type="entry name" value="P-loop containing nucleoside triphosphate hydrolases"/>
    <property type="match status" value="1"/>
</dbReference>
<dbReference type="STRING" id="52670.A0A2I4BSY5"/>
<dbReference type="GO" id="GO:0006139">
    <property type="term" value="P:nucleobase-containing compound metabolic process"/>
    <property type="evidence" value="ECO:0007669"/>
    <property type="project" value="InterPro"/>
</dbReference>
<evidence type="ECO:0000256" key="1">
    <source>
        <dbReference type="ARBA" id="ARBA00022679"/>
    </source>
</evidence>
<dbReference type="GO" id="GO:0005524">
    <property type="term" value="F:ATP binding"/>
    <property type="evidence" value="ECO:0007669"/>
    <property type="project" value="InterPro"/>
</dbReference>
<evidence type="ECO:0000256" key="2">
    <source>
        <dbReference type="ARBA" id="ARBA00022741"/>
    </source>
</evidence>
<proteinExistence type="inferred from homology"/>
<reference evidence="7" key="1">
    <citation type="submission" date="2025-08" db="UniProtKB">
        <authorList>
            <consortium name="RefSeq"/>
        </authorList>
    </citation>
    <scope>IDENTIFICATION</scope>
</reference>
<keyword evidence="1 4" id="KW-0808">Transferase</keyword>
<evidence type="ECO:0000256" key="5">
    <source>
        <dbReference type="SAM" id="MobiDB-lite"/>
    </source>
</evidence>
<comment type="similarity">
    <text evidence="4">Belongs to the adenylate kinase family.</text>
</comment>
<gene>
    <name evidence="7" type="primary">LOC106522421</name>
</gene>
<dbReference type="RefSeq" id="XP_013870875.1">
    <property type="nucleotide sequence ID" value="XM_014015421.1"/>
</dbReference>
<dbReference type="InterPro" id="IPR000850">
    <property type="entry name" value="Adenylat/UMP-CMP_kin"/>
</dbReference>
<dbReference type="InterPro" id="IPR007858">
    <property type="entry name" value="Dpy-30_motif"/>
</dbReference>
<dbReference type="InterPro" id="IPR047499">
    <property type="entry name" value="DD_AK7"/>
</dbReference>
<dbReference type="GeneID" id="106522421"/>
<dbReference type="Gene3D" id="3.40.50.720">
    <property type="entry name" value="NAD(P)-binding Rossmann-like Domain"/>
    <property type="match status" value="1"/>
</dbReference>
<accession>A0A2I4BSY5</accession>
<feature type="region of interest" description="Disordered" evidence="5">
    <location>
        <begin position="16"/>
        <end position="38"/>
    </location>
</feature>
<keyword evidence="2" id="KW-0547">Nucleotide-binding</keyword>
<dbReference type="Pfam" id="PF00406">
    <property type="entry name" value="ADK"/>
    <property type="match status" value="1"/>
</dbReference>
<evidence type="ECO:0000313" key="6">
    <source>
        <dbReference type="Proteomes" id="UP000192220"/>
    </source>
</evidence>
<feature type="compositionally biased region" description="Basic and acidic residues" evidence="5">
    <location>
        <begin position="458"/>
        <end position="467"/>
    </location>
</feature>
<dbReference type="CDD" id="cd01428">
    <property type="entry name" value="ADK"/>
    <property type="match status" value="1"/>
</dbReference>
<dbReference type="AlphaFoldDB" id="A0A2I4BSY5"/>
<feature type="region of interest" description="Disordered" evidence="5">
    <location>
        <begin position="445"/>
        <end position="468"/>
    </location>
</feature>
<dbReference type="Gene3D" id="1.20.890.10">
    <property type="entry name" value="cAMP-dependent protein kinase regulatory subunit, dimerization-anchoring domain"/>
    <property type="match status" value="1"/>
</dbReference>
<organism evidence="6 7">
    <name type="scientific">Austrofundulus limnaeus</name>
    <name type="common">Annual killifish</name>
    <dbReference type="NCBI Taxonomy" id="52670"/>
    <lineage>
        <taxon>Eukaryota</taxon>
        <taxon>Metazoa</taxon>
        <taxon>Chordata</taxon>
        <taxon>Craniata</taxon>
        <taxon>Vertebrata</taxon>
        <taxon>Euteleostomi</taxon>
        <taxon>Actinopterygii</taxon>
        <taxon>Neopterygii</taxon>
        <taxon>Teleostei</taxon>
        <taxon>Neoteleostei</taxon>
        <taxon>Acanthomorphata</taxon>
        <taxon>Ovalentaria</taxon>
        <taxon>Atherinomorphae</taxon>
        <taxon>Cyprinodontiformes</taxon>
        <taxon>Rivulidae</taxon>
        <taxon>Austrofundulus</taxon>
    </lineage>
</organism>
<dbReference type="InterPro" id="IPR036291">
    <property type="entry name" value="NAD(P)-bd_dom_sf"/>
</dbReference>
<dbReference type="PANTHER" id="PTHR23359">
    <property type="entry name" value="NUCLEOTIDE KINASE"/>
    <property type="match status" value="1"/>
</dbReference>
<dbReference type="Pfam" id="PF05186">
    <property type="entry name" value="Dpy-30"/>
    <property type="match status" value="1"/>
</dbReference>
<dbReference type="Gene3D" id="3.40.50.300">
    <property type="entry name" value="P-loop containing nucleotide triphosphate hydrolases"/>
    <property type="match status" value="1"/>
</dbReference>
<dbReference type="OrthoDB" id="10262413at2759"/>
<evidence type="ECO:0000313" key="7">
    <source>
        <dbReference type="RefSeq" id="XP_013870875.1"/>
    </source>
</evidence>
<feature type="region of interest" description="Disordered" evidence="5">
    <location>
        <begin position="256"/>
        <end position="279"/>
    </location>
</feature>
<evidence type="ECO:0000256" key="4">
    <source>
        <dbReference type="RuleBase" id="RU003330"/>
    </source>
</evidence>
<dbReference type="CDD" id="cd22967">
    <property type="entry name" value="DD_AK7"/>
    <property type="match status" value="1"/>
</dbReference>
<dbReference type="InterPro" id="IPR027417">
    <property type="entry name" value="P-loop_NTPase"/>
</dbReference>
<dbReference type="KEGG" id="alim:106522421"/>
<protein>
    <submittedName>
        <fullName evidence="7">Adenylate kinase 7</fullName>
    </submittedName>
</protein>
<keyword evidence="3 4" id="KW-0418">Kinase</keyword>
<dbReference type="Proteomes" id="UP000192220">
    <property type="component" value="Unplaced"/>
</dbReference>
<name>A0A2I4BSY5_AUSLI</name>
<dbReference type="InParanoid" id="A0A2I4BSY5"/>
<dbReference type="PRINTS" id="PR00094">
    <property type="entry name" value="ADENYLTKNASE"/>
</dbReference>
<feature type="compositionally biased region" description="Basic and acidic residues" evidence="5">
    <location>
        <begin position="256"/>
        <end position="276"/>
    </location>
</feature>
<dbReference type="SUPFAM" id="SSF51735">
    <property type="entry name" value="NAD(P)-binding Rossmann-fold domains"/>
    <property type="match status" value="1"/>
</dbReference>